<feature type="signal peptide" evidence="1">
    <location>
        <begin position="1"/>
        <end position="20"/>
    </location>
</feature>
<comment type="caution">
    <text evidence="3">The sequence shown here is derived from an EMBL/GenBank/DDBJ whole genome shotgun (WGS) entry which is preliminary data.</text>
</comment>
<dbReference type="Pfam" id="PF00188">
    <property type="entry name" value="CAP"/>
    <property type="match status" value="1"/>
</dbReference>
<feature type="domain" description="SCP" evidence="2">
    <location>
        <begin position="50"/>
        <end position="161"/>
    </location>
</feature>
<keyword evidence="1" id="KW-0732">Signal</keyword>
<evidence type="ECO:0000313" key="4">
    <source>
        <dbReference type="Proteomes" id="UP001055101"/>
    </source>
</evidence>
<dbReference type="InterPro" id="IPR014044">
    <property type="entry name" value="CAP_dom"/>
</dbReference>
<evidence type="ECO:0000259" key="2">
    <source>
        <dbReference type="Pfam" id="PF00188"/>
    </source>
</evidence>
<accession>A0ABQ4TLB7</accession>
<reference evidence="3" key="1">
    <citation type="journal article" date="2021" name="Front. Microbiol.">
        <title>Comprehensive Comparative Genomics and Phenotyping of Methylobacterium Species.</title>
        <authorList>
            <person name="Alessa O."/>
            <person name="Ogura Y."/>
            <person name="Fujitani Y."/>
            <person name="Takami H."/>
            <person name="Hayashi T."/>
            <person name="Sahin N."/>
            <person name="Tani A."/>
        </authorList>
    </citation>
    <scope>NUCLEOTIDE SEQUENCE</scope>
    <source>
        <strain evidence="3">DSM 23674</strain>
    </source>
</reference>
<evidence type="ECO:0000313" key="3">
    <source>
        <dbReference type="EMBL" id="GJE55084.1"/>
    </source>
</evidence>
<dbReference type="InterPro" id="IPR035940">
    <property type="entry name" value="CAP_sf"/>
</dbReference>
<reference evidence="3" key="2">
    <citation type="submission" date="2021-08" db="EMBL/GenBank/DDBJ databases">
        <authorList>
            <person name="Tani A."/>
            <person name="Ola A."/>
            <person name="Ogura Y."/>
            <person name="Katsura K."/>
            <person name="Hayashi T."/>
        </authorList>
    </citation>
    <scope>NUCLEOTIDE SEQUENCE</scope>
    <source>
        <strain evidence="3">DSM 23674</strain>
    </source>
</reference>
<dbReference type="SUPFAM" id="SSF55797">
    <property type="entry name" value="PR-1-like"/>
    <property type="match status" value="1"/>
</dbReference>
<dbReference type="RefSeq" id="WP_147813836.1">
    <property type="nucleotide sequence ID" value="NZ_BPRA01000006.1"/>
</dbReference>
<dbReference type="PANTHER" id="PTHR31157:SF1">
    <property type="entry name" value="SCP DOMAIN-CONTAINING PROTEIN"/>
    <property type="match status" value="1"/>
</dbReference>
<protein>
    <recommendedName>
        <fullName evidence="2">SCP domain-containing protein</fullName>
    </recommendedName>
</protein>
<keyword evidence="4" id="KW-1185">Reference proteome</keyword>
<evidence type="ECO:0000256" key="1">
    <source>
        <dbReference type="SAM" id="SignalP"/>
    </source>
</evidence>
<dbReference type="Proteomes" id="UP001055101">
    <property type="component" value="Unassembled WGS sequence"/>
</dbReference>
<dbReference type="PANTHER" id="PTHR31157">
    <property type="entry name" value="SCP DOMAIN-CONTAINING PROTEIN"/>
    <property type="match status" value="1"/>
</dbReference>
<feature type="chain" id="PRO_5046579871" description="SCP domain-containing protein" evidence="1">
    <location>
        <begin position="21"/>
        <end position="167"/>
    </location>
</feature>
<organism evidence="3 4">
    <name type="scientific">Methylobacterium thuringiense</name>
    <dbReference type="NCBI Taxonomy" id="1003091"/>
    <lineage>
        <taxon>Bacteria</taxon>
        <taxon>Pseudomonadati</taxon>
        <taxon>Pseudomonadota</taxon>
        <taxon>Alphaproteobacteria</taxon>
        <taxon>Hyphomicrobiales</taxon>
        <taxon>Methylobacteriaceae</taxon>
        <taxon>Methylobacterium</taxon>
    </lineage>
</organism>
<gene>
    <name evidence="3" type="ORF">EKPJFOCH_1571</name>
</gene>
<sequence length="167" mass="17335">MSITYIARSLAAATALATLALGGCGTGTPILDGVGPTSTVILDEQAAAGAISRYRAQHGLGPVAIDSRLIQAASYEAGANAKAGQLSHDHGGSFETRMASAGFGRKYTAENLSAGSETFDQVLGRWKASPAHNSNMLMPQARRIGIARVDAPGSRYKRYWALVLAGD</sequence>
<dbReference type="EMBL" id="BPRA01000006">
    <property type="protein sequence ID" value="GJE55084.1"/>
    <property type="molecule type" value="Genomic_DNA"/>
</dbReference>
<proteinExistence type="predicted"/>
<dbReference type="CDD" id="cd05379">
    <property type="entry name" value="CAP_bacterial"/>
    <property type="match status" value="1"/>
</dbReference>
<name>A0ABQ4TLB7_9HYPH</name>
<dbReference type="Gene3D" id="3.40.33.10">
    <property type="entry name" value="CAP"/>
    <property type="match status" value="1"/>
</dbReference>